<dbReference type="VEuPathDB" id="CryptoDB:Vbra_15238"/>
<dbReference type="InParanoid" id="A0A0G4FF85"/>
<dbReference type="EMBL" id="CDMY01000427">
    <property type="protein sequence ID" value="CEM11860.1"/>
    <property type="molecule type" value="Genomic_DNA"/>
</dbReference>
<evidence type="ECO:0000256" key="1">
    <source>
        <dbReference type="SAM" id="MobiDB-lite"/>
    </source>
</evidence>
<keyword evidence="3" id="KW-1185">Reference proteome</keyword>
<reference evidence="2 3" key="1">
    <citation type="submission" date="2014-11" db="EMBL/GenBank/DDBJ databases">
        <authorList>
            <person name="Zhu J."/>
            <person name="Qi W."/>
            <person name="Song R."/>
        </authorList>
    </citation>
    <scope>NUCLEOTIDE SEQUENCE [LARGE SCALE GENOMIC DNA]</scope>
</reference>
<feature type="region of interest" description="Disordered" evidence="1">
    <location>
        <begin position="724"/>
        <end position="753"/>
    </location>
</feature>
<proteinExistence type="predicted"/>
<dbReference type="AlphaFoldDB" id="A0A0G4FF85"/>
<protein>
    <submittedName>
        <fullName evidence="2">Uncharacterized protein</fullName>
    </submittedName>
</protein>
<accession>A0A0G4FF85</accession>
<evidence type="ECO:0000313" key="3">
    <source>
        <dbReference type="Proteomes" id="UP000041254"/>
    </source>
</evidence>
<feature type="region of interest" description="Disordered" evidence="1">
    <location>
        <begin position="872"/>
        <end position="942"/>
    </location>
</feature>
<evidence type="ECO:0000313" key="2">
    <source>
        <dbReference type="EMBL" id="CEM11860.1"/>
    </source>
</evidence>
<gene>
    <name evidence="2" type="ORF">Vbra_15238</name>
</gene>
<name>A0A0G4FF85_VITBC</name>
<feature type="compositionally biased region" description="Basic and acidic residues" evidence="1">
    <location>
        <begin position="10"/>
        <end position="27"/>
    </location>
</feature>
<feature type="compositionally biased region" description="Low complexity" evidence="1">
    <location>
        <begin position="724"/>
        <end position="734"/>
    </location>
</feature>
<sequence length="956" mass="103341">MASTYTAVTRRREKETAQQMEGDKGRQQRLLEDLERDKQIQRQAAARAAPMGGKGVVASEAFRKKAARVGRMGTGQLLDFLGETSRAKVADPVVWERIIEHIGLHHRQQGIATTEGERPTVGEEAEAEEEIEGEEPSAQRFALSVDVEDGFVGQLRQLSHEQFISMLEALNSTTAFVAMDPRLSALISKAFCERPFEHSDLRHLSNVVCFVPLRQDACRREMMQYLGQLFRKGRYRKRLMDDQLYVKTAIALLPCLNSHLLSAFLRTVGPSSYPSAVMAMGGDDLRLILRALSTFKVRDGSLVSAVAHAVSVQPQRFGSPVNLTGLATDFLDCRLMEPGVPSPIDQLLAEIRRQAPSYNLQDLTIVAGGLARAPWGGLSEKHGLRLTVDTLRGRCRDLIGTGEDEAKPNDQLLALLSSFAAFEWIPDGATPLPTSADLPVTPCYKSTRGEQTLTDTLAQAAKKALLSPPSEQGEGSAEDRSAAFMALSATLQTALHSSSQTISALVDELRPFLSSQAGQAYEEASFKTLLEHCSHTLLSATAEYVGRATRDPSSAASSYHAALNGAAETLRVVRLFLSVPLARQTFDVAVSSFRALAVASHCTTSIQPHLEDHQEAKKRLDGLRQQADDTTAALDKALSSLLTSPDVAVEVTPGDLTALASLPCPTTFAVVVRRLQKDLIPQLTLSEAPLFVRLFALAQLGHMPLSLPATAPITVGGDEVVETSPPAATATAPAGESFTSHFGPAKGASSEAPAAARQAISGGGPRGTLEGFESLSRRKLATGAPSLLEERPLTREEEIASLEWMEGLLDDAQPSLSTHPFGHGVRLYDELMIHAGHNGTEPDSPLPEDTVDRDEARRRLRSLACFVTLHADPMHTGQPSQGAVDHLTESIKTQQAKKQLEGKTAGEQAERGEGDPPSVRAVMPSAGRDEAGPSVTARHVPWDLLKKRRPSVRLQE</sequence>
<organism evidence="2 3">
    <name type="scientific">Vitrella brassicaformis (strain CCMP3155)</name>
    <dbReference type="NCBI Taxonomy" id="1169540"/>
    <lineage>
        <taxon>Eukaryota</taxon>
        <taxon>Sar</taxon>
        <taxon>Alveolata</taxon>
        <taxon>Colpodellida</taxon>
        <taxon>Vitrellaceae</taxon>
        <taxon>Vitrella</taxon>
    </lineage>
</organism>
<feature type="compositionally biased region" description="Acidic residues" evidence="1">
    <location>
        <begin position="123"/>
        <end position="135"/>
    </location>
</feature>
<dbReference type="Proteomes" id="UP000041254">
    <property type="component" value="Unassembled WGS sequence"/>
</dbReference>
<feature type="region of interest" description="Disordered" evidence="1">
    <location>
        <begin position="108"/>
        <end position="135"/>
    </location>
</feature>
<feature type="region of interest" description="Disordered" evidence="1">
    <location>
        <begin position="1"/>
        <end position="27"/>
    </location>
</feature>